<feature type="transmembrane region" description="Helical" evidence="1">
    <location>
        <begin position="89"/>
        <end position="113"/>
    </location>
</feature>
<gene>
    <name evidence="2" type="ORF">K2173_007353</name>
</gene>
<name>A0AAV8S5U0_9ROSI</name>
<organism evidence="2 3">
    <name type="scientific">Erythroxylum novogranatense</name>
    <dbReference type="NCBI Taxonomy" id="1862640"/>
    <lineage>
        <taxon>Eukaryota</taxon>
        <taxon>Viridiplantae</taxon>
        <taxon>Streptophyta</taxon>
        <taxon>Embryophyta</taxon>
        <taxon>Tracheophyta</taxon>
        <taxon>Spermatophyta</taxon>
        <taxon>Magnoliopsida</taxon>
        <taxon>eudicotyledons</taxon>
        <taxon>Gunneridae</taxon>
        <taxon>Pentapetalae</taxon>
        <taxon>rosids</taxon>
        <taxon>fabids</taxon>
        <taxon>Malpighiales</taxon>
        <taxon>Erythroxylaceae</taxon>
        <taxon>Erythroxylum</taxon>
    </lineage>
</organism>
<evidence type="ECO:0000313" key="2">
    <source>
        <dbReference type="EMBL" id="KAJ8747437.1"/>
    </source>
</evidence>
<keyword evidence="1" id="KW-0472">Membrane</keyword>
<sequence>MASTYYNESNNCRLKIQVMHKWSGIPLEGQPNFGAIEIFWSATPAIVKLEVRDMNGYSVTGDPVKQTIIKRHCPFEVNLPWIVRYQLAILFYSVSCVLLLTAIGLTNITIAVFRQCLRQCNA</sequence>
<reference evidence="2 3" key="1">
    <citation type="submission" date="2021-09" db="EMBL/GenBank/DDBJ databases">
        <title>Genomic insights and catalytic innovation underlie evolution of tropane alkaloids biosynthesis.</title>
        <authorList>
            <person name="Wang Y.-J."/>
            <person name="Tian T."/>
            <person name="Huang J.-P."/>
            <person name="Huang S.-X."/>
        </authorList>
    </citation>
    <scope>NUCLEOTIDE SEQUENCE [LARGE SCALE GENOMIC DNA]</scope>
    <source>
        <strain evidence="2">KIB-2018</strain>
        <tissue evidence="2">Leaf</tissue>
    </source>
</reference>
<evidence type="ECO:0000313" key="3">
    <source>
        <dbReference type="Proteomes" id="UP001159364"/>
    </source>
</evidence>
<protein>
    <submittedName>
        <fullName evidence="2">Uncharacterized protein</fullName>
    </submittedName>
</protein>
<dbReference type="EMBL" id="JAIWQS010000163">
    <property type="protein sequence ID" value="KAJ8747437.1"/>
    <property type="molecule type" value="Genomic_DNA"/>
</dbReference>
<dbReference type="Proteomes" id="UP001159364">
    <property type="component" value="Unassembled WGS sequence"/>
</dbReference>
<keyword evidence="3" id="KW-1185">Reference proteome</keyword>
<proteinExistence type="predicted"/>
<comment type="caution">
    <text evidence="2">The sequence shown here is derived from an EMBL/GenBank/DDBJ whole genome shotgun (WGS) entry which is preliminary data.</text>
</comment>
<dbReference type="AlphaFoldDB" id="A0AAV8S5U0"/>
<keyword evidence="1" id="KW-0812">Transmembrane</keyword>
<accession>A0AAV8S5U0</accession>
<dbReference type="PANTHER" id="PTHR33987">
    <property type="entry name" value="CALCINEURIN-LIKE METALLO-PHOSPHOESTERASE SUPERFAMILY PROTEIN"/>
    <property type="match status" value="1"/>
</dbReference>
<evidence type="ECO:0000256" key="1">
    <source>
        <dbReference type="SAM" id="Phobius"/>
    </source>
</evidence>
<dbReference type="PANTHER" id="PTHR33987:SF1">
    <property type="entry name" value="CALCINEURIN-LIKE METALLO-PHOSPHOESTERASE SUPERFAMILY PROTEIN"/>
    <property type="match status" value="1"/>
</dbReference>
<keyword evidence="1" id="KW-1133">Transmembrane helix</keyword>